<keyword evidence="3" id="KW-1185">Reference proteome</keyword>
<dbReference type="Pfam" id="PF03372">
    <property type="entry name" value="Exo_endo_phos"/>
    <property type="match status" value="1"/>
</dbReference>
<accession>A0ABS9Q722</accession>
<dbReference type="SUPFAM" id="SSF56219">
    <property type="entry name" value="DNase I-like"/>
    <property type="match status" value="1"/>
</dbReference>
<dbReference type="InterPro" id="IPR005135">
    <property type="entry name" value="Endo/exonuclease/phosphatase"/>
</dbReference>
<gene>
    <name evidence="2" type="ORF">MHL29_17455</name>
</gene>
<dbReference type="RefSeq" id="WP_239266496.1">
    <property type="nucleotide sequence ID" value="NZ_DAMCTM010000009.1"/>
</dbReference>
<sequence length="226" mass="24947">MTVRVASYNTRDFLDDRRAAARVVRALAPDVLLLQEAPRRFWPGPLVRDFARETGLRWPGGHRGSGGTTVMLSDRLTLVDCVHRGLPVPLGQRTRGYAVLRARLPEGSLLTAASVHLGLFEGQRLRHTHQILRDLPVEGPLVVAGDLNEGPGGPSWQTFAGLLDVLSVEEPTYPSWAPVEMLDVVWGRGVRRVDGTPPPELDRRGRDVRRASDHLPVWVDVDVLGS</sequence>
<protein>
    <submittedName>
        <fullName evidence="2">Endonuclease/exonuclease/phosphatase family protein</fullName>
    </submittedName>
</protein>
<keyword evidence="2" id="KW-0255">Endonuclease</keyword>
<keyword evidence="2" id="KW-0378">Hydrolase</keyword>
<reference evidence="2 3" key="1">
    <citation type="submission" date="2022-02" db="EMBL/GenBank/DDBJ databases">
        <title>Uncovering new skin microbiome diversity through culturing and metagenomics.</title>
        <authorList>
            <person name="Conlan S."/>
            <person name="Deming C."/>
            <person name="Nisc Comparative Sequencing Program N."/>
            <person name="Segre J.A."/>
        </authorList>
    </citation>
    <scope>NUCLEOTIDE SEQUENCE [LARGE SCALE GENOMIC DNA]</scope>
    <source>
        <strain evidence="2 3">ACRQZ</strain>
    </source>
</reference>
<dbReference type="EMBL" id="JAKRCV010000094">
    <property type="protein sequence ID" value="MCG7323662.1"/>
    <property type="molecule type" value="Genomic_DNA"/>
</dbReference>
<evidence type="ECO:0000313" key="2">
    <source>
        <dbReference type="EMBL" id="MCG7323662.1"/>
    </source>
</evidence>
<evidence type="ECO:0000259" key="1">
    <source>
        <dbReference type="Pfam" id="PF03372"/>
    </source>
</evidence>
<comment type="caution">
    <text evidence="2">The sequence shown here is derived from an EMBL/GenBank/DDBJ whole genome shotgun (WGS) entry which is preliminary data.</text>
</comment>
<feature type="domain" description="Endonuclease/exonuclease/phosphatase" evidence="1">
    <location>
        <begin position="7"/>
        <end position="214"/>
    </location>
</feature>
<organism evidence="2 3">
    <name type="scientific">Arsenicicoccus bolidensis</name>
    <dbReference type="NCBI Taxonomy" id="229480"/>
    <lineage>
        <taxon>Bacteria</taxon>
        <taxon>Bacillati</taxon>
        <taxon>Actinomycetota</taxon>
        <taxon>Actinomycetes</taxon>
        <taxon>Micrococcales</taxon>
        <taxon>Intrasporangiaceae</taxon>
        <taxon>Arsenicicoccus</taxon>
    </lineage>
</organism>
<name>A0ABS9Q722_9MICO</name>
<dbReference type="InterPro" id="IPR036691">
    <property type="entry name" value="Endo/exonu/phosph_ase_sf"/>
</dbReference>
<keyword evidence="2" id="KW-0540">Nuclease</keyword>
<proteinExistence type="predicted"/>
<dbReference type="Proteomes" id="UP001521931">
    <property type="component" value="Unassembled WGS sequence"/>
</dbReference>
<dbReference type="Gene3D" id="3.60.10.10">
    <property type="entry name" value="Endonuclease/exonuclease/phosphatase"/>
    <property type="match status" value="1"/>
</dbReference>
<dbReference type="GO" id="GO:0004519">
    <property type="term" value="F:endonuclease activity"/>
    <property type="evidence" value="ECO:0007669"/>
    <property type="project" value="UniProtKB-KW"/>
</dbReference>
<evidence type="ECO:0000313" key="3">
    <source>
        <dbReference type="Proteomes" id="UP001521931"/>
    </source>
</evidence>